<evidence type="ECO:0000256" key="5">
    <source>
        <dbReference type="ARBA" id="ARBA00022833"/>
    </source>
</evidence>
<dbReference type="GO" id="GO:0005634">
    <property type="term" value="C:nucleus"/>
    <property type="evidence" value="ECO:0007669"/>
    <property type="project" value="UniProtKB-SubCell"/>
</dbReference>
<dbReference type="InterPro" id="IPR000812">
    <property type="entry name" value="TFIIB"/>
</dbReference>
<evidence type="ECO:0000313" key="10">
    <source>
        <dbReference type="EMBL" id="TNJ29012.1"/>
    </source>
</evidence>
<dbReference type="SUPFAM" id="SSF47954">
    <property type="entry name" value="Cyclin-like"/>
    <property type="match status" value="2"/>
</dbReference>
<evidence type="ECO:0000256" key="6">
    <source>
        <dbReference type="ARBA" id="ARBA00023015"/>
    </source>
</evidence>
<evidence type="ECO:0000256" key="3">
    <source>
        <dbReference type="ARBA" id="ARBA00022723"/>
    </source>
</evidence>
<keyword evidence="3" id="KW-0479">Metal-binding</keyword>
<evidence type="ECO:0000313" key="11">
    <source>
        <dbReference type="Proteomes" id="UP000315496"/>
    </source>
</evidence>
<dbReference type="VEuPathDB" id="GiardiaDB:GMRT_11815"/>
<dbReference type="AlphaFoldDB" id="A0A4Z1SSV3"/>
<dbReference type="GO" id="GO:0070897">
    <property type="term" value="P:transcription preinitiation complex assembly"/>
    <property type="evidence" value="ECO:0007669"/>
    <property type="project" value="InterPro"/>
</dbReference>
<dbReference type="GO" id="GO:0008270">
    <property type="term" value="F:zinc ion binding"/>
    <property type="evidence" value="ECO:0007669"/>
    <property type="project" value="UniProtKB-KW"/>
</dbReference>
<dbReference type="OrthoDB" id="511529at2759"/>
<evidence type="ECO:0000256" key="1">
    <source>
        <dbReference type="ARBA" id="ARBA00004123"/>
    </source>
</evidence>
<gene>
    <name evidence="10" type="ORF">GMRT_11815</name>
</gene>
<keyword evidence="5" id="KW-0862">Zinc</keyword>
<dbReference type="Gene3D" id="1.10.472.10">
    <property type="entry name" value="Cyclin-like"/>
    <property type="match status" value="1"/>
</dbReference>
<comment type="subcellular location">
    <subcellularLocation>
        <location evidence="1">Nucleus</location>
    </subcellularLocation>
</comment>
<reference evidence="10 11" key="1">
    <citation type="submission" date="2019-05" db="EMBL/GenBank/DDBJ databases">
        <title>The compact genome of Giardia muris reveals important steps in the evolution of intestinal protozoan parasites.</title>
        <authorList>
            <person name="Xu F."/>
            <person name="Jimenez-Gonzalez A."/>
            <person name="Einarsson E."/>
            <person name="Astvaldsson A."/>
            <person name="Peirasmaki D."/>
            <person name="Eckmann L."/>
            <person name="Andersson J.O."/>
            <person name="Svard S.G."/>
            <person name="Jerlstrom-Hultqvist J."/>
        </authorList>
    </citation>
    <scope>NUCLEOTIDE SEQUENCE [LARGE SCALE GENOMIC DNA]</scope>
    <source>
        <strain evidence="10 11">Roberts-Thomson</strain>
    </source>
</reference>
<keyword evidence="6" id="KW-0805">Transcription regulation</keyword>
<dbReference type="GO" id="GO:0000126">
    <property type="term" value="C:transcription factor TFIIIB complex"/>
    <property type="evidence" value="ECO:0007669"/>
    <property type="project" value="TreeGrafter"/>
</dbReference>
<dbReference type="GO" id="GO:0097550">
    <property type="term" value="C:transcription preinitiation complex"/>
    <property type="evidence" value="ECO:0007669"/>
    <property type="project" value="TreeGrafter"/>
</dbReference>
<comment type="similarity">
    <text evidence="2">Belongs to the TFIIB family.</text>
</comment>
<sequence>MNACSCCGSTDLVTNVAQASVMCRTCGNVVSESGIVNELQFYEDRGAVSLAGQFFSTDGAVGGYTTSSSRSRTIEQFRRQLQEMATTLNLPSHYPERAKAMYQACLSQKFTRGRKNRVLAAALLYIVGRRENSSHLLIDYADMLGVSVYDLSRYIVGYLRLTKDQLPPQDPQLFVARFVYSIVETHIKPTFTPTTNQMRPFASVAIHSVDQLCELAIRVARNVLKRCIACNLHVGRLPSGIVGACIYIALKALNYGLGIHQISHCVFCSSVTVERRLQEIEEHEVFSFLTIEQLLEEDVASAVEYPVVQCLPPSVRFTRLREQLSAERMARLQRATATTSTVGLPIDLSLADHVDIDQYVAPEPVRKANCRLFDAEYGPEYELLLRRYEEEQQPRRIRRSRVGSSETAAAAIAESRALPAAMRDALVPLLEDAEEEADTRAIQGPAIDEGSHLHDEYIDDLGDELLYTDVW</sequence>
<evidence type="ECO:0000256" key="7">
    <source>
        <dbReference type="ARBA" id="ARBA00023163"/>
    </source>
</evidence>
<dbReference type="InterPro" id="IPR013150">
    <property type="entry name" value="TFIIB_cyclin"/>
</dbReference>
<dbReference type="PANTHER" id="PTHR11618">
    <property type="entry name" value="TRANSCRIPTION INITIATION FACTOR IIB-RELATED"/>
    <property type="match status" value="1"/>
</dbReference>
<evidence type="ECO:0000259" key="9">
    <source>
        <dbReference type="Pfam" id="PF00382"/>
    </source>
</evidence>
<dbReference type="InterPro" id="IPR036915">
    <property type="entry name" value="Cyclin-like_sf"/>
</dbReference>
<keyword evidence="8" id="KW-0539">Nucleus</keyword>
<evidence type="ECO:0000256" key="2">
    <source>
        <dbReference type="ARBA" id="ARBA00010857"/>
    </source>
</evidence>
<name>A0A4Z1SSV3_GIAMU</name>
<keyword evidence="7" id="KW-0804">Transcription</keyword>
<dbReference type="GO" id="GO:0000995">
    <property type="term" value="F:RNA polymerase III general transcription initiation factor activity"/>
    <property type="evidence" value="ECO:0007669"/>
    <property type="project" value="TreeGrafter"/>
</dbReference>
<evidence type="ECO:0000256" key="8">
    <source>
        <dbReference type="ARBA" id="ARBA00023242"/>
    </source>
</evidence>
<dbReference type="Gene3D" id="1.10.472.170">
    <property type="match status" value="1"/>
</dbReference>
<protein>
    <submittedName>
        <fullName evidence="10">Transcription factor IIIB 70 kDa subunit BRF</fullName>
    </submittedName>
</protein>
<feature type="domain" description="Transcription factor TFIIB cyclin-like" evidence="9">
    <location>
        <begin position="217"/>
        <end position="283"/>
    </location>
</feature>
<keyword evidence="11" id="KW-1185">Reference proteome</keyword>
<dbReference type="Pfam" id="PF00382">
    <property type="entry name" value="TFIIB"/>
    <property type="match status" value="2"/>
</dbReference>
<comment type="caution">
    <text evidence="10">The sequence shown here is derived from an EMBL/GenBank/DDBJ whole genome shotgun (WGS) entry which is preliminary data.</text>
</comment>
<evidence type="ECO:0000256" key="4">
    <source>
        <dbReference type="ARBA" id="ARBA00022771"/>
    </source>
</evidence>
<dbReference type="GO" id="GO:0017025">
    <property type="term" value="F:TBP-class protein binding"/>
    <property type="evidence" value="ECO:0007669"/>
    <property type="project" value="InterPro"/>
</dbReference>
<dbReference type="EMBL" id="VDLU01000002">
    <property type="protein sequence ID" value="TNJ29012.1"/>
    <property type="molecule type" value="Genomic_DNA"/>
</dbReference>
<feature type="domain" description="Transcription factor TFIIB cyclin-like" evidence="9">
    <location>
        <begin position="73"/>
        <end position="152"/>
    </location>
</feature>
<dbReference type="GO" id="GO:0001006">
    <property type="term" value="F:RNA polymerase III type 3 promoter sequence-specific DNA binding"/>
    <property type="evidence" value="ECO:0007669"/>
    <property type="project" value="TreeGrafter"/>
</dbReference>
<proteinExistence type="inferred from homology"/>
<dbReference type="PANTHER" id="PTHR11618:SF4">
    <property type="entry name" value="TRANSCRIPTION FACTOR IIIB 90 KDA SUBUNIT"/>
    <property type="match status" value="1"/>
</dbReference>
<keyword evidence="4" id="KW-0863">Zinc-finger</keyword>
<dbReference type="Proteomes" id="UP000315496">
    <property type="component" value="Chromosome 2"/>
</dbReference>
<organism evidence="10 11">
    <name type="scientific">Giardia muris</name>
    <dbReference type="NCBI Taxonomy" id="5742"/>
    <lineage>
        <taxon>Eukaryota</taxon>
        <taxon>Metamonada</taxon>
        <taxon>Diplomonadida</taxon>
        <taxon>Hexamitidae</taxon>
        <taxon>Giardiinae</taxon>
        <taxon>Giardia</taxon>
    </lineage>
</organism>
<accession>A0A4Z1SSV3</accession>
<dbReference type="SUPFAM" id="SSF57783">
    <property type="entry name" value="Zinc beta-ribbon"/>
    <property type="match status" value="1"/>
</dbReference>